<organism evidence="2 3">
    <name type="scientific">Thalassiosira oceanica</name>
    <name type="common">Marine diatom</name>
    <dbReference type="NCBI Taxonomy" id="159749"/>
    <lineage>
        <taxon>Eukaryota</taxon>
        <taxon>Sar</taxon>
        <taxon>Stramenopiles</taxon>
        <taxon>Ochrophyta</taxon>
        <taxon>Bacillariophyta</taxon>
        <taxon>Coscinodiscophyceae</taxon>
        <taxon>Thalassiosirophycidae</taxon>
        <taxon>Thalassiosirales</taxon>
        <taxon>Thalassiosiraceae</taxon>
        <taxon>Thalassiosira</taxon>
    </lineage>
</organism>
<comment type="caution">
    <text evidence="2">The sequence shown here is derived from an EMBL/GenBank/DDBJ whole genome shotgun (WGS) entry which is preliminary data.</text>
</comment>
<protein>
    <submittedName>
        <fullName evidence="2">Uncharacterized protein</fullName>
    </submittedName>
</protein>
<reference evidence="2 3" key="1">
    <citation type="journal article" date="2012" name="Genome Biol.">
        <title>Genome and low-iron response of an oceanic diatom adapted to chronic iron limitation.</title>
        <authorList>
            <person name="Lommer M."/>
            <person name="Specht M."/>
            <person name="Roy A.S."/>
            <person name="Kraemer L."/>
            <person name="Andreson R."/>
            <person name="Gutowska M.A."/>
            <person name="Wolf J."/>
            <person name="Bergner S.V."/>
            <person name="Schilhabel M.B."/>
            <person name="Klostermeier U.C."/>
            <person name="Beiko R.G."/>
            <person name="Rosenstiel P."/>
            <person name="Hippler M."/>
            <person name="Laroche J."/>
        </authorList>
    </citation>
    <scope>NUCLEOTIDE SEQUENCE [LARGE SCALE GENOMIC DNA]</scope>
    <source>
        <strain evidence="2 3">CCMP1005</strain>
    </source>
</reference>
<feature type="region of interest" description="Disordered" evidence="1">
    <location>
        <begin position="1"/>
        <end position="192"/>
    </location>
</feature>
<feature type="compositionally biased region" description="Basic and acidic residues" evidence="1">
    <location>
        <begin position="114"/>
        <end position="128"/>
    </location>
</feature>
<proteinExistence type="predicted"/>
<accession>K0RRI1</accession>
<name>K0RRI1_THAOC</name>
<feature type="compositionally biased region" description="Basic and acidic residues" evidence="1">
    <location>
        <begin position="157"/>
        <end position="174"/>
    </location>
</feature>
<dbReference type="EMBL" id="AGNL01031430">
    <property type="protein sequence ID" value="EJK56428.1"/>
    <property type="molecule type" value="Genomic_DNA"/>
</dbReference>
<dbReference type="AlphaFoldDB" id="K0RRI1"/>
<feature type="compositionally biased region" description="Basic residues" evidence="1">
    <location>
        <begin position="62"/>
        <end position="72"/>
    </location>
</feature>
<feature type="compositionally biased region" description="Polar residues" evidence="1">
    <location>
        <begin position="75"/>
        <end position="84"/>
    </location>
</feature>
<evidence type="ECO:0000313" key="2">
    <source>
        <dbReference type="EMBL" id="EJK56428.1"/>
    </source>
</evidence>
<feature type="non-terminal residue" evidence="2">
    <location>
        <position position="1"/>
    </location>
</feature>
<evidence type="ECO:0000256" key="1">
    <source>
        <dbReference type="SAM" id="MobiDB-lite"/>
    </source>
</evidence>
<sequence>VEYEAYEASTTRVEAREEGPGFGAEVHGQWPAELGDSEQRDSPSSPAEPDKQPSHLEGVGSRGRRRGAKSRRSSVTTSRPNPRSSHLRTSVHLHPAAPFHATSDSHHLHGVGVLRDELERHHQVEELHGLPPRQVLRRGLPEGPPQAAQEGMQAARSRAEGTEGREAVQSRAREAGGGLLPDLHAADTVTDA</sequence>
<keyword evidence="3" id="KW-1185">Reference proteome</keyword>
<evidence type="ECO:0000313" key="3">
    <source>
        <dbReference type="Proteomes" id="UP000266841"/>
    </source>
</evidence>
<dbReference type="Proteomes" id="UP000266841">
    <property type="component" value="Unassembled WGS sequence"/>
</dbReference>
<gene>
    <name evidence="2" type="ORF">THAOC_23683</name>
</gene>